<evidence type="ECO:0000313" key="3">
    <source>
        <dbReference type="Proteomes" id="UP000640786"/>
    </source>
</evidence>
<sequence>MILHTHIQGSGEPLIFLHTGLQTGDTDFEYQREFFCKSYRVFSPDLRGHGQSASDEIEDFFIDSAHDLLETIEHYGLAKVHLVGCSLGAIVAVQFARLFPDSVHTLTVSGIMPVKPNNWLDLHMQDVRTQEKVLLNDEFVHYFNQLHLSDWRRFIYLGKKEDWYPFEDMLSMYRFHFPVLYIVGENNAHETVGATIYPKENKHIHVAIIPFAGHLVHEDQPVIYTKVVEAFLKKH</sequence>
<accession>A0ABR8R8Y4</accession>
<evidence type="ECO:0000259" key="1">
    <source>
        <dbReference type="Pfam" id="PF00561"/>
    </source>
</evidence>
<feature type="domain" description="AB hydrolase-1" evidence="1">
    <location>
        <begin position="13"/>
        <end position="120"/>
    </location>
</feature>
<dbReference type="InterPro" id="IPR050266">
    <property type="entry name" value="AB_hydrolase_sf"/>
</dbReference>
<dbReference type="GO" id="GO:0016787">
    <property type="term" value="F:hydrolase activity"/>
    <property type="evidence" value="ECO:0007669"/>
    <property type="project" value="UniProtKB-KW"/>
</dbReference>
<dbReference type="Proteomes" id="UP000640786">
    <property type="component" value="Unassembled WGS sequence"/>
</dbReference>
<comment type="caution">
    <text evidence="2">The sequence shown here is derived from an EMBL/GenBank/DDBJ whole genome shotgun (WGS) entry which is preliminary data.</text>
</comment>
<evidence type="ECO:0000313" key="2">
    <source>
        <dbReference type="EMBL" id="MBD7944265.1"/>
    </source>
</evidence>
<dbReference type="EMBL" id="JACSQO010000003">
    <property type="protein sequence ID" value="MBD7944265.1"/>
    <property type="molecule type" value="Genomic_DNA"/>
</dbReference>
<gene>
    <name evidence="2" type="ORF">H9650_09050</name>
</gene>
<dbReference type="PRINTS" id="PR00111">
    <property type="entry name" value="ABHYDROLASE"/>
</dbReference>
<dbReference type="SUPFAM" id="SSF53474">
    <property type="entry name" value="alpha/beta-Hydrolases"/>
    <property type="match status" value="1"/>
</dbReference>
<dbReference type="InterPro" id="IPR000073">
    <property type="entry name" value="AB_hydrolase_1"/>
</dbReference>
<name>A0ABR8R8Y4_9BACI</name>
<dbReference type="PANTHER" id="PTHR43798">
    <property type="entry name" value="MONOACYLGLYCEROL LIPASE"/>
    <property type="match status" value="1"/>
</dbReference>
<protein>
    <submittedName>
        <fullName evidence="2">Alpha/beta hydrolase</fullName>
    </submittedName>
</protein>
<keyword evidence="3" id="KW-1185">Reference proteome</keyword>
<dbReference type="Gene3D" id="3.40.50.1820">
    <property type="entry name" value="alpha/beta hydrolase"/>
    <property type="match status" value="1"/>
</dbReference>
<reference evidence="2 3" key="1">
    <citation type="submission" date="2020-08" db="EMBL/GenBank/DDBJ databases">
        <title>A Genomic Blueprint of the Chicken Gut Microbiome.</title>
        <authorList>
            <person name="Gilroy R."/>
            <person name="Ravi A."/>
            <person name="Getino M."/>
            <person name="Pursley I."/>
            <person name="Horton D.L."/>
            <person name="Alikhan N.-F."/>
            <person name="Baker D."/>
            <person name="Gharbi K."/>
            <person name="Hall N."/>
            <person name="Watson M."/>
            <person name="Adriaenssens E.M."/>
            <person name="Foster-Nyarko E."/>
            <person name="Jarju S."/>
            <person name="Secka A."/>
            <person name="Antonio M."/>
            <person name="Oren A."/>
            <person name="Chaudhuri R."/>
            <person name="La Ragione R.M."/>
            <person name="Hildebrand F."/>
            <person name="Pallen M.J."/>
        </authorList>
    </citation>
    <scope>NUCLEOTIDE SEQUENCE [LARGE SCALE GENOMIC DNA]</scope>
    <source>
        <strain evidence="2 3">Sa2BUA9</strain>
    </source>
</reference>
<proteinExistence type="predicted"/>
<organism evidence="2 3">
    <name type="scientific">Psychrobacillus faecigallinarum</name>
    <dbReference type="NCBI Taxonomy" id="2762235"/>
    <lineage>
        <taxon>Bacteria</taxon>
        <taxon>Bacillati</taxon>
        <taxon>Bacillota</taxon>
        <taxon>Bacilli</taxon>
        <taxon>Bacillales</taxon>
        <taxon>Bacillaceae</taxon>
        <taxon>Psychrobacillus</taxon>
    </lineage>
</organism>
<dbReference type="Pfam" id="PF00561">
    <property type="entry name" value="Abhydrolase_1"/>
    <property type="match status" value="1"/>
</dbReference>
<dbReference type="RefSeq" id="WP_151111586.1">
    <property type="nucleotide sequence ID" value="NZ_JACSQO010000003.1"/>
</dbReference>
<dbReference type="InterPro" id="IPR029058">
    <property type="entry name" value="AB_hydrolase_fold"/>
</dbReference>
<keyword evidence="2" id="KW-0378">Hydrolase</keyword>